<dbReference type="Pfam" id="PF01592">
    <property type="entry name" value="NifU_N"/>
    <property type="match status" value="1"/>
</dbReference>
<dbReference type="Proteomes" id="UP000177486">
    <property type="component" value="Unassembled WGS sequence"/>
</dbReference>
<feature type="domain" description="NIF system FeS cluster assembly NifU N-terminal" evidence="1">
    <location>
        <begin position="5"/>
        <end position="124"/>
    </location>
</feature>
<dbReference type="SUPFAM" id="SSF82649">
    <property type="entry name" value="SufE/NifU"/>
    <property type="match status" value="1"/>
</dbReference>
<evidence type="ECO:0000313" key="2">
    <source>
        <dbReference type="EMBL" id="OGZ29768.1"/>
    </source>
</evidence>
<gene>
    <name evidence="2" type="ORF">A2931_00515</name>
</gene>
<comment type="caution">
    <text evidence="2">The sequence shown here is derived from an EMBL/GenBank/DDBJ whole genome shotgun (WGS) entry which is preliminary data.</text>
</comment>
<evidence type="ECO:0000259" key="1">
    <source>
        <dbReference type="Pfam" id="PF01592"/>
    </source>
</evidence>
<reference evidence="2 3" key="1">
    <citation type="journal article" date="2016" name="Nat. Commun.">
        <title>Thousands of microbial genomes shed light on interconnected biogeochemical processes in an aquifer system.</title>
        <authorList>
            <person name="Anantharaman K."/>
            <person name="Brown C.T."/>
            <person name="Hug L.A."/>
            <person name="Sharon I."/>
            <person name="Castelle C.J."/>
            <person name="Probst A.J."/>
            <person name="Thomas B.C."/>
            <person name="Singh A."/>
            <person name="Wilkins M.J."/>
            <person name="Karaoz U."/>
            <person name="Brodie E.L."/>
            <person name="Williams K.H."/>
            <person name="Hubbard S.S."/>
            <person name="Banfield J.F."/>
        </authorList>
    </citation>
    <scope>NUCLEOTIDE SEQUENCE [LARGE SCALE GENOMIC DNA]</scope>
</reference>
<dbReference type="EMBL" id="MHMQ01000032">
    <property type="protein sequence ID" value="OGZ29768.1"/>
    <property type="molecule type" value="Genomic_DNA"/>
</dbReference>
<protein>
    <recommendedName>
        <fullName evidence="1">NIF system FeS cluster assembly NifU N-terminal domain-containing protein</fullName>
    </recommendedName>
</protein>
<sequence length="136" mass="15388">MNDIYQELIMEHARNPRNVGVIRGAKKILAKNPFCGDEAEIYLKIKNNKVIDIKYQIQGCILSRASLSIFSEYIKGKSTSAVSKIKDEDIFKMIGGTPSPSRQKCVLFGCEAIHANLDTWPKKNPSTRLMTRRSQK</sequence>
<dbReference type="GO" id="GO:0016226">
    <property type="term" value="P:iron-sulfur cluster assembly"/>
    <property type="evidence" value="ECO:0007669"/>
    <property type="project" value="InterPro"/>
</dbReference>
<dbReference type="GO" id="GO:0051536">
    <property type="term" value="F:iron-sulfur cluster binding"/>
    <property type="evidence" value="ECO:0007669"/>
    <property type="project" value="InterPro"/>
</dbReference>
<evidence type="ECO:0000313" key="3">
    <source>
        <dbReference type="Proteomes" id="UP000177486"/>
    </source>
</evidence>
<dbReference type="CDD" id="cd06664">
    <property type="entry name" value="IscU_like"/>
    <property type="match status" value="1"/>
</dbReference>
<dbReference type="Gene3D" id="3.90.1010.10">
    <property type="match status" value="1"/>
</dbReference>
<dbReference type="AlphaFoldDB" id="A0A1G2EWX0"/>
<dbReference type="InterPro" id="IPR002871">
    <property type="entry name" value="NIF_FeS_clus_asmbl_NifU_N"/>
</dbReference>
<dbReference type="PANTHER" id="PTHR10093">
    <property type="entry name" value="IRON-SULFUR CLUSTER ASSEMBLY ENZYME NIFU HOMOLOG"/>
    <property type="match status" value="1"/>
</dbReference>
<dbReference type="GO" id="GO:0005506">
    <property type="term" value="F:iron ion binding"/>
    <property type="evidence" value="ECO:0007669"/>
    <property type="project" value="InterPro"/>
</dbReference>
<accession>A0A1G2EWX0</accession>
<proteinExistence type="predicted"/>
<organism evidence="2 3">
    <name type="scientific">Candidatus Niyogibacteria bacterium RIFCSPLOWO2_01_FULL_45_48</name>
    <dbReference type="NCBI Taxonomy" id="1801724"/>
    <lineage>
        <taxon>Bacteria</taxon>
        <taxon>Candidatus Niyogiibacteriota</taxon>
    </lineage>
</organism>
<name>A0A1G2EWX0_9BACT</name>